<proteinExistence type="inferred from homology"/>
<evidence type="ECO:0000256" key="4">
    <source>
        <dbReference type="RuleBase" id="RU004262"/>
    </source>
</evidence>
<dbReference type="GO" id="GO:0005615">
    <property type="term" value="C:extracellular space"/>
    <property type="evidence" value="ECO:0007669"/>
    <property type="project" value="TreeGrafter"/>
</dbReference>
<dbReference type="EMBL" id="OU900097">
    <property type="protein sequence ID" value="CAG9861217.1"/>
    <property type="molecule type" value="Genomic_DNA"/>
</dbReference>
<gene>
    <name evidence="7" type="ORF">PHYEVI_LOCUS7560</name>
</gene>
<organism evidence="7 8">
    <name type="scientific">Phyllotreta striolata</name>
    <name type="common">Striped flea beetle</name>
    <name type="synonym">Crioceris striolata</name>
    <dbReference type="NCBI Taxonomy" id="444603"/>
    <lineage>
        <taxon>Eukaryota</taxon>
        <taxon>Metazoa</taxon>
        <taxon>Ecdysozoa</taxon>
        <taxon>Arthropoda</taxon>
        <taxon>Hexapoda</taxon>
        <taxon>Insecta</taxon>
        <taxon>Pterygota</taxon>
        <taxon>Neoptera</taxon>
        <taxon>Endopterygota</taxon>
        <taxon>Coleoptera</taxon>
        <taxon>Polyphaga</taxon>
        <taxon>Cucujiformia</taxon>
        <taxon>Chrysomeloidea</taxon>
        <taxon>Chrysomelidae</taxon>
        <taxon>Galerucinae</taxon>
        <taxon>Alticini</taxon>
        <taxon>Phyllotreta</taxon>
    </lineage>
</organism>
<dbReference type="PANTHER" id="PTHR11610">
    <property type="entry name" value="LIPASE"/>
    <property type="match status" value="1"/>
</dbReference>
<protein>
    <recommendedName>
        <fullName evidence="6">Lipase domain-containing protein</fullName>
    </recommendedName>
</protein>
<dbReference type="SUPFAM" id="SSF53474">
    <property type="entry name" value="alpha/beta-Hydrolases"/>
    <property type="match status" value="1"/>
</dbReference>
<dbReference type="PANTHER" id="PTHR11610:SF150">
    <property type="entry name" value="FI01825P-RELATED"/>
    <property type="match status" value="1"/>
</dbReference>
<reference evidence="7" key="1">
    <citation type="submission" date="2022-01" db="EMBL/GenBank/DDBJ databases">
        <authorList>
            <person name="King R."/>
        </authorList>
    </citation>
    <scope>NUCLEOTIDE SEQUENCE</scope>
</reference>
<name>A0A9N9TQH5_PHYSR</name>
<evidence type="ECO:0000259" key="6">
    <source>
        <dbReference type="Pfam" id="PF00151"/>
    </source>
</evidence>
<keyword evidence="8" id="KW-1185">Reference proteome</keyword>
<dbReference type="GO" id="GO:0016298">
    <property type="term" value="F:lipase activity"/>
    <property type="evidence" value="ECO:0007669"/>
    <property type="project" value="InterPro"/>
</dbReference>
<dbReference type="Proteomes" id="UP001153712">
    <property type="component" value="Chromosome 4"/>
</dbReference>
<evidence type="ECO:0000256" key="3">
    <source>
        <dbReference type="ARBA" id="ARBA00022525"/>
    </source>
</evidence>
<dbReference type="Gene3D" id="3.40.50.1820">
    <property type="entry name" value="alpha/beta hydrolase"/>
    <property type="match status" value="1"/>
</dbReference>
<evidence type="ECO:0000256" key="1">
    <source>
        <dbReference type="ARBA" id="ARBA00004613"/>
    </source>
</evidence>
<comment type="subcellular location">
    <subcellularLocation>
        <location evidence="1">Secreted</location>
    </subcellularLocation>
</comment>
<dbReference type="InterPro" id="IPR033906">
    <property type="entry name" value="Lipase_N"/>
</dbReference>
<sequence length="328" mass="36205">MKLLILITSFSTVLSLLNDAIETQDSQLFFVYLGINEEIQVEQLLAPIDSSFTSNDIIYYFYSKSNPTNGIKIRSYDSSAVRFTSFDNTKRTIFSIHGWKNNATSDVNNYIKDNVLKNHDVNVFVVDWGAIADKNYISAKECVPGVGAAVASFIKELISKYGLSLDRLTIAGHSLGAHVSGCAGKALNSQVDTIVGLDPAGPLYSALILENRLDKYDARFVQIIHTNAGQLGFDGNLGDADFYPNGGKTQPYCNFDVTGSCSHGRSYRYYAESFNNDNFVARKCDDYLRFESDKCDGRTSVMGTISVDKSATGEYYLNTLGEEPWAEG</sequence>
<dbReference type="InterPro" id="IPR000734">
    <property type="entry name" value="TAG_lipase"/>
</dbReference>
<dbReference type="GO" id="GO:0017171">
    <property type="term" value="F:serine hydrolase activity"/>
    <property type="evidence" value="ECO:0007669"/>
    <property type="project" value="TreeGrafter"/>
</dbReference>
<dbReference type="OrthoDB" id="199913at2759"/>
<dbReference type="PRINTS" id="PR00821">
    <property type="entry name" value="TAGLIPASE"/>
</dbReference>
<comment type="similarity">
    <text evidence="2 4">Belongs to the AB hydrolase superfamily. Lipase family.</text>
</comment>
<dbReference type="AlphaFoldDB" id="A0A9N9TQH5"/>
<evidence type="ECO:0000256" key="5">
    <source>
        <dbReference type="SAM" id="SignalP"/>
    </source>
</evidence>
<keyword evidence="3" id="KW-0964">Secreted</keyword>
<keyword evidence="5" id="KW-0732">Signal</keyword>
<dbReference type="CDD" id="cd00707">
    <property type="entry name" value="Pancreat_lipase_like"/>
    <property type="match status" value="1"/>
</dbReference>
<accession>A0A9N9TQH5</accession>
<feature type="chain" id="PRO_5040198596" description="Lipase domain-containing protein" evidence="5">
    <location>
        <begin position="16"/>
        <end position="328"/>
    </location>
</feature>
<feature type="domain" description="Lipase" evidence="6">
    <location>
        <begin position="50"/>
        <end position="324"/>
    </location>
</feature>
<dbReference type="InterPro" id="IPR029058">
    <property type="entry name" value="AB_hydrolase_fold"/>
</dbReference>
<evidence type="ECO:0000313" key="7">
    <source>
        <dbReference type="EMBL" id="CAG9861217.1"/>
    </source>
</evidence>
<dbReference type="Pfam" id="PF00151">
    <property type="entry name" value="Lipase"/>
    <property type="match status" value="1"/>
</dbReference>
<evidence type="ECO:0000256" key="2">
    <source>
        <dbReference type="ARBA" id="ARBA00010701"/>
    </source>
</evidence>
<evidence type="ECO:0000313" key="8">
    <source>
        <dbReference type="Proteomes" id="UP001153712"/>
    </source>
</evidence>
<feature type="signal peptide" evidence="5">
    <location>
        <begin position="1"/>
        <end position="15"/>
    </location>
</feature>
<dbReference type="InterPro" id="IPR013818">
    <property type="entry name" value="Lipase"/>
</dbReference>
<dbReference type="GO" id="GO:0016042">
    <property type="term" value="P:lipid catabolic process"/>
    <property type="evidence" value="ECO:0007669"/>
    <property type="project" value="TreeGrafter"/>
</dbReference>